<dbReference type="RefSeq" id="WP_027107263.1">
    <property type="nucleotide sequence ID" value="NZ_JQBZ01000025.1"/>
</dbReference>
<dbReference type="PROSITE" id="PS51257">
    <property type="entry name" value="PROKAR_LIPOPROTEIN"/>
    <property type="match status" value="1"/>
</dbReference>
<accession>A0A0R2KHQ3</accession>
<proteinExistence type="predicted"/>
<evidence type="ECO:0000313" key="3">
    <source>
        <dbReference type="Proteomes" id="UP000051500"/>
    </source>
</evidence>
<name>A0A0R2KHQ3_9LACO</name>
<keyword evidence="3" id="KW-1185">Reference proteome</keyword>
<comment type="caution">
    <text evidence="2">The sequence shown here is derived from an EMBL/GenBank/DDBJ whole genome shotgun (WGS) entry which is preliminary data.</text>
</comment>
<reference evidence="2 3" key="1">
    <citation type="journal article" date="2015" name="Genome Announc.">
        <title>Expanding the biotechnology potential of lactobacilli through comparative genomics of 213 strains and associated genera.</title>
        <authorList>
            <person name="Sun Z."/>
            <person name="Harris H.M."/>
            <person name="McCann A."/>
            <person name="Guo C."/>
            <person name="Argimon S."/>
            <person name="Zhang W."/>
            <person name="Yang X."/>
            <person name="Jeffery I.B."/>
            <person name="Cooney J.C."/>
            <person name="Kagawa T.F."/>
            <person name="Liu W."/>
            <person name="Song Y."/>
            <person name="Salvetti E."/>
            <person name="Wrobel A."/>
            <person name="Rasinkangas P."/>
            <person name="Parkhill J."/>
            <person name="Rea M.C."/>
            <person name="O'Sullivan O."/>
            <person name="Ritari J."/>
            <person name="Douillard F.P."/>
            <person name="Paul Ross R."/>
            <person name="Yang R."/>
            <person name="Briner A.E."/>
            <person name="Felis G.E."/>
            <person name="de Vos W.M."/>
            <person name="Barrangou R."/>
            <person name="Klaenhammer T.R."/>
            <person name="Caufield P.W."/>
            <person name="Cui Y."/>
            <person name="Zhang H."/>
            <person name="O'Toole P.W."/>
        </authorList>
    </citation>
    <scope>NUCLEOTIDE SEQUENCE [LARGE SCALE GENOMIC DNA]</scope>
    <source>
        <strain evidence="2 3">DSM 22408</strain>
    </source>
</reference>
<keyword evidence="1" id="KW-0175">Coiled coil</keyword>
<protein>
    <recommendedName>
        <fullName evidence="4">Lipoprotein</fullName>
    </recommendedName>
</protein>
<evidence type="ECO:0008006" key="4">
    <source>
        <dbReference type="Google" id="ProtNLM"/>
    </source>
</evidence>
<evidence type="ECO:0000256" key="1">
    <source>
        <dbReference type="SAM" id="Coils"/>
    </source>
</evidence>
<dbReference type="EMBL" id="JQBZ01000025">
    <property type="protein sequence ID" value="KRN88863.1"/>
    <property type="molecule type" value="Genomic_DNA"/>
</dbReference>
<sequence length="286" mass="33705">MKKIIAAFGMIFSMVLILAGCGHNFEGTYYSIYNPESAKHTLEIKDKEIIDNYDLQTYEYTKDEDDKDAIVLTRFGDVKHKLHFAEYEGEDCIFIDNSKEPYWCKTEEGAKKIKKAREAKFEKEREKRRKEELRKEENRKEKELKAIKTAQKTLPETSWQGENRENYNLSFKKDTFVLNMSYSNEYFPKDNYTLVVTGKYEINKKVVDKNSNGKMINLKVQSVKVNDKDMSLEDVSGYINFIESPNSEYDKKEYKKRELKLGLTLPKYVGVSQRLHESYTIIFIKK</sequence>
<dbReference type="PATRIC" id="fig|1122146.4.peg.863"/>
<feature type="coiled-coil region" evidence="1">
    <location>
        <begin position="113"/>
        <end position="153"/>
    </location>
</feature>
<gene>
    <name evidence="2" type="ORF">IV53_GL000833</name>
</gene>
<dbReference type="Proteomes" id="UP000051500">
    <property type="component" value="Unassembled WGS sequence"/>
</dbReference>
<evidence type="ECO:0000313" key="2">
    <source>
        <dbReference type="EMBL" id="KRN88863.1"/>
    </source>
</evidence>
<dbReference type="AlphaFoldDB" id="A0A0R2KHQ3"/>
<organism evidence="2 3">
    <name type="scientific">Ligilactobacillus ceti DSM 22408</name>
    <dbReference type="NCBI Taxonomy" id="1122146"/>
    <lineage>
        <taxon>Bacteria</taxon>
        <taxon>Bacillati</taxon>
        <taxon>Bacillota</taxon>
        <taxon>Bacilli</taxon>
        <taxon>Lactobacillales</taxon>
        <taxon>Lactobacillaceae</taxon>
        <taxon>Ligilactobacillus</taxon>
    </lineage>
</organism>